<dbReference type="OrthoDB" id="518133at2"/>
<dbReference type="EMBL" id="CP000626">
    <property type="protein sequence ID" value="ABQ18504.1"/>
    <property type="molecule type" value="Genomic_DNA"/>
</dbReference>
<accession>A0A0H3AE53</accession>
<keyword evidence="1" id="KW-1133">Transmembrane helix</keyword>
<dbReference type="InterPro" id="IPR048567">
    <property type="entry name" value="CyanoTRADDas_TM"/>
</dbReference>
<keyword evidence="1" id="KW-0812">Transmembrane</keyword>
<dbReference type="KEGG" id="vcr:VC395_A0385"/>
<gene>
    <name evidence="3" type="ordered locus">VC0395_0881</name>
</gene>
<sequence length="196" mass="21261">MSIEVTLLTTVLANALGSNVLAESLVKLFKEKLDKKTIDDSCSDEITAAEPKRLYLAGEQESKIVNEAAIEALDETYTLTAGIAAERMRQAKAAFNIALTLMIVGVLVIFAGVALLYFKEGIEQGLITVVVGAVSEILSVIVLGFNRETNNRLDDLRKDMSVIETARVGLSFAKQIENQEKRDNAISELSLKIQGG</sequence>
<name>A0A0H3AE53_VIBC3</name>
<protein>
    <recommendedName>
        <fullName evidence="2">Cyanobacterial TRADD-N associated 2 transmembrane domain-containing protein</fullName>
    </recommendedName>
</protein>
<dbReference type="RefSeq" id="WP_000021480.1">
    <property type="nucleotide sequence ID" value="NC_009456.1"/>
</dbReference>
<dbReference type="Proteomes" id="UP000000249">
    <property type="component" value="Chromosome 2"/>
</dbReference>
<proteinExistence type="predicted"/>
<feature type="transmembrane region" description="Helical" evidence="1">
    <location>
        <begin position="125"/>
        <end position="145"/>
    </location>
</feature>
<evidence type="ECO:0000256" key="1">
    <source>
        <dbReference type="SAM" id="Phobius"/>
    </source>
</evidence>
<feature type="transmembrane region" description="Helical" evidence="1">
    <location>
        <begin position="97"/>
        <end position="118"/>
    </location>
</feature>
<evidence type="ECO:0000259" key="2">
    <source>
        <dbReference type="Pfam" id="PF20712"/>
    </source>
</evidence>
<dbReference type="KEGG" id="vco:VC0395_0881"/>
<keyword evidence="1" id="KW-0472">Membrane</keyword>
<dbReference type="PATRIC" id="fig|345073.21.peg.3139"/>
<organism evidence="3 4">
    <name type="scientific">Vibrio cholerae serotype O1 (strain ATCC 39541 / Classical Ogawa 395 / O395)</name>
    <dbReference type="NCBI Taxonomy" id="345073"/>
    <lineage>
        <taxon>Bacteria</taxon>
        <taxon>Pseudomonadati</taxon>
        <taxon>Pseudomonadota</taxon>
        <taxon>Gammaproteobacteria</taxon>
        <taxon>Vibrionales</taxon>
        <taxon>Vibrionaceae</taxon>
        <taxon>Vibrio</taxon>
    </lineage>
</organism>
<feature type="domain" description="Cyanobacterial TRADD-N associated 2 transmembrane" evidence="2">
    <location>
        <begin position="86"/>
        <end position="153"/>
    </location>
</feature>
<reference evidence="3 4" key="1">
    <citation type="submission" date="2007-03" db="EMBL/GenBank/DDBJ databases">
        <authorList>
            <person name="Heidelberg J."/>
        </authorList>
    </citation>
    <scope>NUCLEOTIDE SEQUENCE [LARGE SCALE GENOMIC DNA]</scope>
    <source>
        <strain evidence="4">ATCC 39541 / Classical Ogawa 395 / O395</strain>
    </source>
</reference>
<evidence type="ECO:0000313" key="3">
    <source>
        <dbReference type="EMBL" id="ABQ18504.1"/>
    </source>
</evidence>
<dbReference type="Pfam" id="PF20712">
    <property type="entry name" value="CyanoTRADDas_TM"/>
    <property type="match status" value="1"/>
</dbReference>
<evidence type="ECO:0000313" key="4">
    <source>
        <dbReference type="Proteomes" id="UP000000249"/>
    </source>
</evidence>
<dbReference type="AlphaFoldDB" id="A0A0H3AE53"/>